<gene>
    <name evidence="1" type="ORF">KSB_46950</name>
</gene>
<protein>
    <submittedName>
        <fullName evidence="1">Uncharacterized protein</fullName>
    </submittedName>
</protein>
<proteinExistence type="predicted"/>
<keyword evidence="2" id="KW-1185">Reference proteome</keyword>
<accession>A0ABQ3UU85</accession>
<name>A0ABQ3UU85_9CHLR</name>
<comment type="caution">
    <text evidence="1">The sequence shown here is derived from an EMBL/GenBank/DDBJ whole genome shotgun (WGS) entry which is preliminary data.</text>
</comment>
<organism evidence="1 2">
    <name type="scientific">Ktedonobacter robiniae</name>
    <dbReference type="NCBI Taxonomy" id="2778365"/>
    <lineage>
        <taxon>Bacteria</taxon>
        <taxon>Bacillati</taxon>
        <taxon>Chloroflexota</taxon>
        <taxon>Ktedonobacteria</taxon>
        <taxon>Ktedonobacterales</taxon>
        <taxon>Ktedonobacteraceae</taxon>
        <taxon>Ktedonobacter</taxon>
    </lineage>
</organism>
<evidence type="ECO:0000313" key="2">
    <source>
        <dbReference type="Proteomes" id="UP000654345"/>
    </source>
</evidence>
<dbReference type="EMBL" id="BNJG01000002">
    <property type="protein sequence ID" value="GHO56220.1"/>
    <property type="molecule type" value="Genomic_DNA"/>
</dbReference>
<evidence type="ECO:0000313" key="1">
    <source>
        <dbReference type="EMBL" id="GHO56220.1"/>
    </source>
</evidence>
<dbReference type="Proteomes" id="UP000654345">
    <property type="component" value="Unassembled WGS sequence"/>
</dbReference>
<reference evidence="1 2" key="1">
    <citation type="journal article" date="2021" name="Int. J. Syst. Evol. Microbiol.">
        <title>Reticulibacter mediterranei gen. nov., sp. nov., within the new family Reticulibacteraceae fam. nov., and Ktedonospora formicarum gen. nov., sp. nov., Ktedonobacter robiniae sp. nov., Dictyobacter formicarum sp. nov. and Dictyobacter arantiisoli sp. nov., belonging to the class Ktedonobacteria.</title>
        <authorList>
            <person name="Yabe S."/>
            <person name="Zheng Y."/>
            <person name="Wang C.M."/>
            <person name="Sakai Y."/>
            <person name="Abe K."/>
            <person name="Yokota A."/>
            <person name="Donadio S."/>
            <person name="Cavaletti L."/>
            <person name="Monciardini P."/>
        </authorList>
    </citation>
    <scope>NUCLEOTIDE SEQUENCE [LARGE SCALE GENOMIC DNA]</scope>
    <source>
        <strain evidence="1 2">SOSP1-30</strain>
    </source>
</reference>
<sequence>MLNLIERQSQHVRNVLGSALPITEQKDVAYAHRERSQRRLLNRNGLERNIDRRFRGAASAS</sequence>